<evidence type="ECO:0000313" key="2">
    <source>
        <dbReference type="Proteomes" id="UP000663722"/>
    </source>
</evidence>
<accession>A0A975BKH3</accession>
<dbReference type="Gene3D" id="3.10.20.860">
    <property type="match status" value="1"/>
</dbReference>
<dbReference type="Proteomes" id="UP000663722">
    <property type="component" value="Chromosome"/>
</dbReference>
<keyword evidence="2" id="KW-1185">Reference proteome</keyword>
<dbReference type="AlphaFoldDB" id="A0A975BKH3"/>
<proteinExistence type="predicted"/>
<dbReference type="InterPro" id="IPR022453">
    <property type="entry name" value="Znf_MqsA-type"/>
</dbReference>
<gene>
    <name evidence="1" type="ORF">dnm_031950</name>
</gene>
<evidence type="ECO:0000313" key="1">
    <source>
        <dbReference type="EMBL" id="QTA87166.1"/>
    </source>
</evidence>
<dbReference type="KEGG" id="dmm:dnm_031950"/>
<organism evidence="1 2">
    <name type="scientific">Desulfonema magnum</name>
    <dbReference type="NCBI Taxonomy" id="45655"/>
    <lineage>
        <taxon>Bacteria</taxon>
        <taxon>Pseudomonadati</taxon>
        <taxon>Thermodesulfobacteriota</taxon>
        <taxon>Desulfobacteria</taxon>
        <taxon>Desulfobacterales</taxon>
        <taxon>Desulfococcaceae</taxon>
        <taxon>Desulfonema</taxon>
    </lineage>
</organism>
<protein>
    <submittedName>
        <fullName evidence="1">Zinc finger domain-containing protein</fullName>
    </submittedName>
</protein>
<sequence>MNCAACNNEMIRKKGSIDLRIGEKLYFVRNVMYEECSVCGEKILSPEVSQQLFEKIRNKQFVEETFKFPVLDCAYA</sequence>
<name>A0A975BKH3_9BACT</name>
<reference evidence="1" key="1">
    <citation type="journal article" date="2021" name="Microb. Physiol.">
        <title>Proteogenomic Insights into the Physiology of Marine, Sulfate-Reducing, Filamentous Desulfonema limicola and Desulfonema magnum.</title>
        <authorList>
            <person name="Schnaars V."/>
            <person name="Wohlbrand L."/>
            <person name="Scheve S."/>
            <person name="Hinrichs C."/>
            <person name="Reinhardt R."/>
            <person name="Rabus R."/>
        </authorList>
    </citation>
    <scope>NUCLEOTIDE SEQUENCE</scope>
    <source>
        <strain evidence="1">4be13</strain>
    </source>
</reference>
<dbReference type="RefSeq" id="WP_207682481.1">
    <property type="nucleotide sequence ID" value="NZ_CP061800.1"/>
</dbReference>
<dbReference type="NCBIfam" id="TIGR03831">
    <property type="entry name" value="YgiT_finger"/>
    <property type="match status" value="1"/>
</dbReference>
<dbReference type="EMBL" id="CP061800">
    <property type="protein sequence ID" value="QTA87166.1"/>
    <property type="molecule type" value="Genomic_DNA"/>
</dbReference>